<evidence type="ECO:0000259" key="4">
    <source>
        <dbReference type="Pfam" id="PF00176"/>
    </source>
</evidence>
<dbReference type="Pfam" id="PF00271">
    <property type="entry name" value="Helicase_C"/>
    <property type="match status" value="1"/>
</dbReference>
<dbReference type="InterPro" id="IPR001650">
    <property type="entry name" value="Helicase_C-like"/>
</dbReference>
<evidence type="ECO:0000313" key="6">
    <source>
        <dbReference type="EMBL" id="KAF3044365.1"/>
    </source>
</evidence>
<dbReference type="InterPro" id="IPR038718">
    <property type="entry name" value="SNF2-like_sf"/>
</dbReference>
<evidence type="ECO:0000256" key="1">
    <source>
        <dbReference type="ARBA" id="ARBA00022741"/>
    </source>
</evidence>
<dbReference type="GO" id="GO:0006281">
    <property type="term" value="P:DNA repair"/>
    <property type="evidence" value="ECO:0007669"/>
    <property type="project" value="TreeGrafter"/>
</dbReference>
<keyword evidence="1" id="KW-0547">Nucleotide-binding</keyword>
<dbReference type="AlphaFoldDB" id="A0A9P4WXK1"/>
<evidence type="ECO:0008006" key="8">
    <source>
        <dbReference type="Google" id="ProtNLM"/>
    </source>
</evidence>
<reference evidence="6" key="1">
    <citation type="submission" date="2019-04" db="EMBL/GenBank/DDBJ databases">
        <title>Sequencing of skin fungus with MAO and IRED activity.</title>
        <authorList>
            <person name="Marsaioli A.J."/>
            <person name="Bonatto J.M.C."/>
            <person name="Reis Junior O."/>
        </authorList>
    </citation>
    <scope>NUCLEOTIDE SEQUENCE</scope>
    <source>
        <strain evidence="6">28M1</strain>
    </source>
</reference>
<dbReference type="InterPro" id="IPR027417">
    <property type="entry name" value="P-loop_NTPase"/>
</dbReference>
<dbReference type="InterPro" id="IPR000330">
    <property type="entry name" value="SNF2_N"/>
</dbReference>
<sequence>MDGLYPACTFAFYQPTAIEAIIGFEDSEIRGGLLADDMGLGKTVEIIGLLLYRSNQRTLVIEKGENVPGALSTLILTPRILLTQWKREILKFTDRFRVVMYYGTQKEKTEEGMEYQKGKAQMTWLIDDHMKMNGVGTAVRWVGGRYRNVVTGTPTLSGLVDFCGIMRFLQPPELESDEALRELGFPDALGTGALKKILELFDPWAVPDDDPRAILRFIVEALDQWVFNGNTMNQQRGLRMRKIFGKCMIRRSLSSIIDSKRIGDSLPEVQRINIECDFADAERAYYEYLHANTPSRLFKKNSKGDALEWNTTTYRKLCLVSSWLGMGYLLEYKATKLKKIRENKGNAHKFLKDVRAGQKRVGIPDNEQLPLPAQNDTIKIVEQHCVGSPTLRQLLAIVAELVILQGEKITVWVNNPFQMEWLDSIFRLCGLKLRLLRADLASKERNALVEQFLEDPDAQQILICSYLISCAGVNMHLRCRTVIEFKPTPCQGVRDQMVGRVRRKSQTRFCRHITLTTKKPFVTQQDAVTLLRSLPMLMTQLDLDVFGKKEAEMVQDHALGDWVFFNNDIVPADDPQVAALDLSVIDADTLLIAAKGLKQKEVAKPTEPLWK</sequence>
<evidence type="ECO:0000256" key="2">
    <source>
        <dbReference type="ARBA" id="ARBA00022801"/>
    </source>
</evidence>
<comment type="caution">
    <text evidence="6">The sequence shown here is derived from an EMBL/GenBank/DDBJ whole genome shotgun (WGS) entry which is preliminary data.</text>
</comment>
<dbReference type="Gene3D" id="3.40.50.300">
    <property type="entry name" value="P-loop containing nucleotide triphosphate hydrolases"/>
    <property type="match status" value="1"/>
</dbReference>
<protein>
    <recommendedName>
        <fullName evidence="8">ATP binding</fullName>
    </recommendedName>
</protein>
<dbReference type="Pfam" id="PF00176">
    <property type="entry name" value="SNF2-rel_dom"/>
    <property type="match status" value="2"/>
</dbReference>
<keyword evidence="3" id="KW-0067">ATP-binding</keyword>
<gene>
    <name evidence="6" type="ORF">E8E12_009626</name>
</gene>
<feature type="domain" description="SNF2 N-terminal" evidence="4">
    <location>
        <begin position="13"/>
        <end position="113"/>
    </location>
</feature>
<proteinExistence type="predicted"/>
<accession>A0A9P4WXK1</accession>
<evidence type="ECO:0000313" key="7">
    <source>
        <dbReference type="Proteomes" id="UP000758155"/>
    </source>
</evidence>
<dbReference type="PANTHER" id="PTHR45626">
    <property type="entry name" value="TRANSCRIPTION TERMINATION FACTOR 2-RELATED"/>
    <property type="match status" value="1"/>
</dbReference>
<evidence type="ECO:0000259" key="5">
    <source>
        <dbReference type="Pfam" id="PF00271"/>
    </source>
</evidence>
<dbReference type="InterPro" id="IPR050628">
    <property type="entry name" value="SNF2_RAD54_helicase_TF"/>
</dbReference>
<dbReference type="SUPFAM" id="SSF52540">
    <property type="entry name" value="P-loop containing nucleoside triphosphate hydrolases"/>
    <property type="match status" value="2"/>
</dbReference>
<dbReference type="Proteomes" id="UP000758155">
    <property type="component" value="Unassembled WGS sequence"/>
</dbReference>
<dbReference type="Gene3D" id="3.40.50.10810">
    <property type="entry name" value="Tandem AAA-ATPase domain"/>
    <property type="match status" value="1"/>
</dbReference>
<keyword evidence="7" id="KW-1185">Reference proteome</keyword>
<name>A0A9P4WXK1_9PLEO</name>
<organism evidence="6 7">
    <name type="scientific">Didymella heteroderae</name>
    <dbReference type="NCBI Taxonomy" id="1769908"/>
    <lineage>
        <taxon>Eukaryota</taxon>
        <taxon>Fungi</taxon>
        <taxon>Dikarya</taxon>
        <taxon>Ascomycota</taxon>
        <taxon>Pezizomycotina</taxon>
        <taxon>Dothideomycetes</taxon>
        <taxon>Pleosporomycetidae</taxon>
        <taxon>Pleosporales</taxon>
        <taxon>Pleosporineae</taxon>
        <taxon>Didymellaceae</taxon>
        <taxon>Didymella</taxon>
    </lineage>
</organism>
<keyword evidence="2" id="KW-0378">Hydrolase</keyword>
<dbReference type="OrthoDB" id="5383027at2759"/>
<dbReference type="GO" id="GO:0016787">
    <property type="term" value="F:hydrolase activity"/>
    <property type="evidence" value="ECO:0007669"/>
    <property type="project" value="UniProtKB-KW"/>
</dbReference>
<feature type="domain" description="Helicase C-terminal" evidence="5">
    <location>
        <begin position="399"/>
        <end position="504"/>
    </location>
</feature>
<dbReference type="EMBL" id="SWKV01000009">
    <property type="protein sequence ID" value="KAF3044365.1"/>
    <property type="molecule type" value="Genomic_DNA"/>
</dbReference>
<feature type="domain" description="SNF2 N-terminal" evidence="4">
    <location>
        <begin position="142"/>
        <end position="293"/>
    </location>
</feature>
<evidence type="ECO:0000256" key="3">
    <source>
        <dbReference type="ARBA" id="ARBA00022840"/>
    </source>
</evidence>
<dbReference type="GO" id="GO:0008094">
    <property type="term" value="F:ATP-dependent activity, acting on DNA"/>
    <property type="evidence" value="ECO:0007669"/>
    <property type="project" value="TreeGrafter"/>
</dbReference>
<dbReference type="GO" id="GO:0005524">
    <property type="term" value="F:ATP binding"/>
    <property type="evidence" value="ECO:0007669"/>
    <property type="project" value="UniProtKB-KW"/>
</dbReference>
<dbReference type="GO" id="GO:0005634">
    <property type="term" value="C:nucleus"/>
    <property type="evidence" value="ECO:0007669"/>
    <property type="project" value="TreeGrafter"/>
</dbReference>